<dbReference type="HOGENOM" id="CLU_082049_4_3_0"/>
<feature type="domain" description="Outer membrane protein beta-barrel" evidence="2">
    <location>
        <begin position="23"/>
        <end position="193"/>
    </location>
</feature>
<evidence type="ECO:0000313" key="4">
    <source>
        <dbReference type="Proteomes" id="UP000019151"/>
    </source>
</evidence>
<organism evidence="3 4">
    <name type="scientific">Gemmatirosa kalamazoonensis</name>
    <dbReference type="NCBI Taxonomy" id="861299"/>
    <lineage>
        <taxon>Bacteria</taxon>
        <taxon>Pseudomonadati</taxon>
        <taxon>Gemmatimonadota</taxon>
        <taxon>Gemmatimonadia</taxon>
        <taxon>Gemmatimonadales</taxon>
        <taxon>Gemmatimonadaceae</taxon>
        <taxon>Gemmatirosa</taxon>
    </lineage>
</organism>
<dbReference type="OrthoDB" id="947434at2"/>
<dbReference type="RefSeq" id="WP_025414237.1">
    <property type="nucleotide sequence ID" value="NZ_CP007129.1"/>
</dbReference>
<geneLocation type="plasmid" evidence="3 4">
    <name>1</name>
</geneLocation>
<feature type="chain" id="PRO_5004795263" evidence="1">
    <location>
        <begin position="24"/>
        <end position="218"/>
    </location>
</feature>
<keyword evidence="3" id="KW-0614">Plasmid</keyword>
<dbReference type="Pfam" id="PF13568">
    <property type="entry name" value="OMP_b-brl_2"/>
    <property type="match status" value="1"/>
</dbReference>
<keyword evidence="4" id="KW-1185">Reference proteome</keyword>
<sequence>MQRRISFLSVALALHAATTAAHAQRAAAPTRFGVLGGASAATFHDAEAEMRHRVAALLGAYAVIAVSRHVAIRPELLYSMKGAQAREIVNSPAGPIPSTFTTNVDYVEVPVLARVEVASTGRVAPYLIGGPAVALRGVCDTEERGVVEIGRSTDCGDTVRRFDAGMVLGAGVAIGRIGAGALDVGARYDVGLVRIVPGTSERNRALSLTAGFEAPLPW</sequence>
<dbReference type="InParanoid" id="W0RQC2"/>
<dbReference type="InterPro" id="IPR025665">
    <property type="entry name" value="Beta-barrel_OMP_2"/>
</dbReference>
<gene>
    <name evidence="3" type="ORF">J421_5386</name>
</gene>
<evidence type="ECO:0000256" key="1">
    <source>
        <dbReference type="SAM" id="SignalP"/>
    </source>
</evidence>
<feature type="signal peptide" evidence="1">
    <location>
        <begin position="1"/>
        <end position="23"/>
    </location>
</feature>
<dbReference type="AlphaFoldDB" id="W0RQC2"/>
<proteinExistence type="predicted"/>
<evidence type="ECO:0000259" key="2">
    <source>
        <dbReference type="Pfam" id="PF13568"/>
    </source>
</evidence>
<keyword evidence="1" id="KW-0732">Signal</keyword>
<dbReference type="Proteomes" id="UP000019151">
    <property type="component" value="Plasmid 1"/>
</dbReference>
<protein>
    <submittedName>
        <fullName evidence="3">Outer membrane protein beta-barrel domain protein</fullName>
    </submittedName>
</protein>
<name>W0RQC2_9BACT</name>
<evidence type="ECO:0000313" key="3">
    <source>
        <dbReference type="EMBL" id="AHG92921.1"/>
    </source>
</evidence>
<accession>W0RQC2</accession>
<reference evidence="3 4" key="1">
    <citation type="journal article" date="2014" name="Genome Announc.">
        <title>Genome Sequence and Methylome of Soil Bacterium Gemmatirosa kalamazoonensis KBS708T, a Member of the Rarely Cultivated Gemmatimonadetes Phylum.</title>
        <authorList>
            <person name="Debruyn J.M."/>
            <person name="Radosevich M."/>
            <person name="Wommack K.E."/>
            <person name="Polson S.W."/>
            <person name="Hauser L.J."/>
            <person name="Fawaz M.N."/>
            <person name="Korlach J."/>
            <person name="Tsai Y.C."/>
        </authorList>
    </citation>
    <scope>NUCLEOTIDE SEQUENCE [LARGE SCALE GENOMIC DNA]</scope>
    <source>
        <strain evidence="3 4">KBS708</strain>
        <plasmid evidence="4">Plasmid 1</plasmid>
    </source>
</reference>
<dbReference type="KEGG" id="gba:J421_5386"/>
<dbReference type="EMBL" id="CP007129">
    <property type="protein sequence ID" value="AHG92921.1"/>
    <property type="molecule type" value="Genomic_DNA"/>
</dbReference>